<sequence>MASRRVCLLLTVMIVTQAVGEDIRSVEISLMPDCKFQCANTTCLPFINIITSDIKNCQVACLVQSQCRAATFHRSTSGCELFADMLGQDGNMLADADATSMNVISGTRFPPELTTTSTSTTTSTTTTTTTTSSTTTTTTTTTSRTTSTSTTSTTSTTTTTTTTSRTTSTTSTTTTTTTTTTAPPPCSTACCAAAAAVCIICLDDTHNNTITYCYNNTHYGYLYLIPGCSGTLVNYNPTC</sequence>
<feature type="compositionally biased region" description="Low complexity" evidence="1">
    <location>
        <begin position="114"/>
        <end position="181"/>
    </location>
</feature>
<dbReference type="Gene3D" id="3.50.4.10">
    <property type="entry name" value="Hepatocyte Growth Factor"/>
    <property type="match status" value="1"/>
</dbReference>
<feature type="domain" description="Apple" evidence="3">
    <location>
        <begin position="34"/>
        <end position="105"/>
    </location>
</feature>
<feature type="signal peptide" evidence="2">
    <location>
        <begin position="1"/>
        <end position="20"/>
    </location>
</feature>
<gene>
    <name evidence="4" type="ORF">JYZ213_LOCUS27228</name>
    <name evidence="5" type="ORF">OXD698_LOCUS5874</name>
</gene>
<evidence type="ECO:0000313" key="6">
    <source>
        <dbReference type="Proteomes" id="UP000663844"/>
    </source>
</evidence>
<name>A0A818MJM6_9BILA</name>
<dbReference type="Proteomes" id="UP000663844">
    <property type="component" value="Unassembled WGS sequence"/>
</dbReference>
<protein>
    <recommendedName>
        <fullName evidence="3">Apple domain-containing protein</fullName>
    </recommendedName>
</protein>
<evidence type="ECO:0000313" key="5">
    <source>
        <dbReference type="EMBL" id="CAF3590280.1"/>
    </source>
</evidence>
<comment type="caution">
    <text evidence="5">The sequence shown here is derived from an EMBL/GenBank/DDBJ whole genome shotgun (WGS) entry which is preliminary data.</text>
</comment>
<evidence type="ECO:0000259" key="3">
    <source>
        <dbReference type="PROSITE" id="PS50948"/>
    </source>
</evidence>
<organism evidence="5 6">
    <name type="scientific">Adineta steineri</name>
    <dbReference type="NCBI Taxonomy" id="433720"/>
    <lineage>
        <taxon>Eukaryota</taxon>
        <taxon>Metazoa</taxon>
        <taxon>Spiralia</taxon>
        <taxon>Gnathifera</taxon>
        <taxon>Rotifera</taxon>
        <taxon>Eurotatoria</taxon>
        <taxon>Bdelloidea</taxon>
        <taxon>Adinetida</taxon>
        <taxon>Adinetidae</taxon>
        <taxon>Adineta</taxon>
    </lineage>
</organism>
<dbReference type="InterPro" id="IPR003609">
    <property type="entry name" value="Pan_app"/>
</dbReference>
<reference evidence="5" key="1">
    <citation type="submission" date="2021-02" db="EMBL/GenBank/DDBJ databases">
        <authorList>
            <person name="Nowell W R."/>
        </authorList>
    </citation>
    <scope>NUCLEOTIDE SEQUENCE</scope>
</reference>
<dbReference type="AlphaFoldDB" id="A0A818MJM6"/>
<dbReference type="Proteomes" id="UP000663845">
    <property type="component" value="Unassembled WGS sequence"/>
</dbReference>
<feature type="region of interest" description="Disordered" evidence="1">
    <location>
        <begin position="105"/>
        <end position="183"/>
    </location>
</feature>
<dbReference type="Pfam" id="PF00024">
    <property type="entry name" value="PAN_1"/>
    <property type="match status" value="1"/>
</dbReference>
<evidence type="ECO:0000256" key="2">
    <source>
        <dbReference type="SAM" id="SignalP"/>
    </source>
</evidence>
<accession>A0A818MJM6</accession>
<dbReference type="PROSITE" id="PS50948">
    <property type="entry name" value="PAN"/>
    <property type="match status" value="1"/>
</dbReference>
<dbReference type="EMBL" id="CAJOAZ010000246">
    <property type="protein sequence ID" value="CAF3590280.1"/>
    <property type="molecule type" value="Genomic_DNA"/>
</dbReference>
<feature type="chain" id="PRO_5035615525" description="Apple domain-containing protein" evidence="2">
    <location>
        <begin position="21"/>
        <end position="239"/>
    </location>
</feature>
<proteinExistence type="predicted"/>
<dbReference type="EMBL" id="CAJNOG010000375">
    <property type="protein sequence ID" value="CAF1206802.1"/>
    <property type="molecule type" value="Genomic_DNA"/>
</dbReference>
<evidence type="ECO:0000313" key="4">
    <source>
        <dbReference type="EMBL" id="CAF1206802.1"/>
    </source>
</evidence>
<keyword evidence="2" id="KW-0732">Signal</keyword>
<evidence type="ECO:0000256" key="1">
    <source>
        <dbReference type="SAM" id="MobiDB-lite"/>
    </source>
</evidence>